<dbReference type="Proteomes" id="UP000827092">
    <property type="component" value="Unassembled WGS sequence"/>
</dbReference>
<feature type="domain" description="Cadherin" evidence="14">
    <location>
        <begin position="840"/>
        <end position="944"/>
    </location>
</feature>
<dbReference type="GO" id="GO:0008104">
    <property type="term" value="P:intracellular protein localization"/>
    <property type="evidence" value="ECO:0007669"/>
    <property type="project" value="UniProtKB-ARBA"/>
</dbReference>
<feature type="chain" id="PRO_5043764727" description="Cadherin domain-containing protein" evidence="13">
    <location>
        <begin position="24"/>
        <end position="1111"/>
    </location>
</feature>
<feature type="domain" description="Cadherin" evidence="14">
    <location>
        <begin position="476"/>
        <end position="581"/>
    </location>
</feature>
<feature type="domain" description="Cadherin" evidence="14">
    <location>
        <begin position="589"/>
        <end position="732"/>
    </location>
</feature>
<evidence type="ECO:0000256" key="6">
    <source>
        <dbReference type="ARBA" id="ARBA00022837"/>
    </source>
</evidence>
<organism evidence="15 16">
    <name type="scientific">Oedothorax gibbosus</name>
    <dbReference type="NCBI Taxonomy" id="931172"/>
    <lineage>
        <taxon>Eukaryota</taxon>
        <taxon>Metazoa</taxon>
        <taxon>Ecdysozoa</taxon>
        <taxon>Arthropoda</taxon>
        <taxon>Chelicerata</taxon>
        <taxon>Arachnida</taxon>
        <taxon>Araneae</taxon>
        <taxon>Araneomorphae</taxon>
        <taxon>Entelegynae</taxon>
        <taxon>Araneoidea</taxon>
        <taxon>Linyphiidae</taxon>
        <taxon>Erigoninae</taxon>
        <taxon>Oedothorax</taxon>
    </lineage>
</organism>
<feature type="domain" description="Cadherin" evidence="14">
    <location>
        <begin position="151"/>
        <end position="260"/>
    </location>
</feature>
<evidence type="ECO:0000256" key="13">
    <source>
        <dbReference type="SAM" id="SignalP"/>
    </source>
</evidence>
<dbReference type="EMBL" id="JAFNEN010000156">
    <property type="protein sequence ID" value="KAG8191622.1"/>
    <property type="molecule type" value="Genomic_DNA"/>
</dbReference>
<feature type="domain" description="Cadherin" evidence="14">
    <location>
        <begin position="951"/>
        <end position="1048"/>
    </location>
</feature>
<dbReference type="FunFam" id="2.60.40.60:FF:000015">
    <property type="entry name" value="FAT atypical cadherin 1"/>
    <property type="match status" value="2"/>
</dbReference>
<keyword evidence="9" id="KW-0472">Membrane</keyword>
<dbReference type="Gene3D" id="2.60.40.60">
    <property type="entry name" value="Cadherins"/>
    <property type="match status" value="10"/>
</dbReference>
<dbReference type="SUPFAM" id="SSF49313">
    <property type="entry name" value="Cadherin-like"/>
    <property type="match status" value="10"/>
</dbReference>
<dbReference type="GO" id="GO:0001736">
    <property type="term" value="P:establishment of planar polarity"/>
    <property type="evidence" value="ECO:0007669"/>
    <property type="project" value="UniProtKB-ARBA"/>
</dbReference>
<dbReference type="PRINTS" id="PR00205">
    <property type="entry name" value="CADHERIN"/>
</dbReference>
<name>A0AAV6V4B6_9ARAC</name>
<feature type="domain" description="Cadherin" evidence="14">
    <location>
        <begin position="369"/>
        <end position="475"/>
    </location>
</feature>
<dbReference type="Pfam" id="PF00028">
    <property type="entry name" value="Cadherin"/>
    <property type="match status" value="6"/>
</dbReference>
<dbReference type="FunFam" id="2.60.40.60:FF:000020">
    <property type="entry name" value="Dachsous cadherin-related 1b"/>
    <property type="match status" value="2"/>
</dbReference>
<evidence type="ECO:0000256" key="2">
    <source>
        <dbReference type="ARBA" id="ARBA00022536"/>
    </source>
</evidence>
<evidence type="ECO:0000256" key="3">
    <source>
        <dbReference type="ARBA" id="ARBA00022692"/>
    </source>
</evidence>
<evidence type="ECO:0000256" key="11">
    <source>
        <dbReference type="ARBA" id="ARBA00023180"/>
    </source>
</evidence>
<evidence type="ECO:0000256" key="9">
    <source>
        <dbReference type="ARBA" id="ARBA00023136"/>
    </source>
</evidence>
<evidence type="ECO:0000256" key="10">
    <source>
        <dbReference type="ARBA" id="ARBA00023157"/>
    </source>
</evidence>
<dbReference type="InterPro" id="IPR050971">
    <property type="entry name" value="Cadherin-domain_protein"/>
</dbReference>
<evidence type="ECO:0000256" key="12">
    <source>
        <dbReference type="PROSITE-ProRule" id="PRU00043"/>
    </source>
</evidence>
<keyword evidence="5" id="KW-0677">Repeat</keyword>
<evidence type="ECO:0000259" key="14">
    <source>
        <dbReference type="PROSITE" id="PS50268"/>
    </source>
</evidence>
<dbReference type="InterPro" id="IPR002126">
    <property type="entry name" value="Cadherin-like_dom"/>
</dbReference>
<feature type="domain" description="Cadherin" evidence="14">
    <location>
        <begin position="276"/>
        <end position="368"/>
    </location>
</feature>
<dbReference type="GO" id="GO:0007163">
    <property type="term" value="P:establishment or maintenance of cell polarity"/>
    <property type="evidence" value="ECO:0007669"/>
    <property type="project" value="UniProtKB-ARBA"/>
</dbReference>
<comment type="caution">
    <text evidence="15">The sequence shown here is derived from an EMBL/GenBank/DDBJ whole genome shotgun (WGS) entry which is preliminary data.</text>
</comment>
<dbReference type="FunFam" id="2.60.40.60:FF:000039">
    <property type="entry name" value="FAT atypical cadherin 3"/>
    <property type="match status" value="1"/>
</dbReference>
<keyword evidence="6 12" id="KW-0106">Calcium</keyword>
<evidence type="ECO:0000256" key="4">
    <source>
        <dbReference type="ARBA" id="ARBA00022729"/>
    </source>
</evidence>
<evidence type="ECO:0000256" key="8">
    <source>
        <dbReference type="ARBA" id="ARBA00022989"/>
    </source>
</evidence>
<dbReference type="PANTHER" id="PTHR24025:SF23">
    <property type="entry name" value="NEURAL-CADHERIN"/>
    <property type="match status" value="1"/>
</dbReference>
<gene>
    <name evidence="15" type="ORF">JTE90_018551</name>
</gene>
<dbReference type="GO" id="GO:0007156">
    <property type="term" value="P:homophilic cell adhesion via plasma membrane adhesion molecules"/>
    <property type="evidence" value="ECO:0007669"/>
    <property type="project" value="InterPro"/>
</dbReference>
<dbReference type="GO" id="GO:0048589">
    <property type="term" value="P:developmental growth"/>
    <property type="evidence" value="ECO:0007669"/>
    <property type="project" value="UniProtKB-ARBA"/>
</dbReference>
<dbReference type="PANTHER" id="PTHR24025">
    <property type="entry name" value="DESMOGLEIN FAMILY MEMBER"/>
    <property type="match status" value="1"/>
</dbReference>
<dbReference type="FunFam" id="2.60.40.60:FF:000033">
    <property type="entry name" value="FAT atypical cadherin 1"/>
    <property type="match status" value="1"/>
</dbReference>
<dbReference type="FunFam" id="2.60.40.60:FF:000064">
    <property type="entry name" value="FAT atypical cadherin 1"/>
    <property type="match status" value="1"/>
</dbReference>
<dbReference type="GO" id="GO:0005509">
    <property type="term" value="F:calcium ion binding"/>
    <property type="evidence" value="ECO:0007669"/>
    <property type="project" value="UniProtKB-UniRule"/>
</dbReference>
<keyword evidence="7" id="KW-0130">Cell adhesion</keyword>
<dbReference type="CDD" id="cd11304">
    <property type="entry name" value="Cadherin_repeat"/>
    <property type="match status" value="9"/>
</dbReference>
<keyword evidence="2" id="KW-0245">EGF-like domain</keyword>
<dbReference type="GO" id="GO:0005911">
    <property type="term" value="C:cell-cell junction"/>
    <property type="evidence" value="ECO:0007669"/>
    <property type="project" value="TreeGrafter"/>
</dbReference>
<accession>A0AAV6V4B6</accession>
<evidence type="ECO:0000256" key="1">
    <source>
        <dbReference type="ARBA" id="ARBA00004167"/>
    </source>
</evidence>
<dbReference type="GO" id="GO:0048513">
    <property type="term" value="P:animal organ development"/>
    <property type="evidence" value="ECO:0007669"/>
    <property type="project" value="UniProtKB-ARBA"/>
</dbReference>
<proteinExistence type="predicted"/>
<keyword evidence="16" id="KW-1185">Reference proteome</keyword>
<dbReference type="GO" id="GO:0005886">
    <property type="term" value="C:plasma membrane"/>
    <property type="evidence" value="ECO:0007669"/>
    <property type="project" value="InterPro"/>
</dbReference>
<feature type="signal peptide" evidence="13">
    <location>
        <begin position="1"/>
        <end position="23"/>
    </location>
</feature>
<evidence type="ECO:0000256" key="5">
    <source>
        <dbReference type="ARBA" id="ARBA00022737"/>
    </source>
</evidence>
<dbReference type="InterPro" id="IPR020894">
    <property type="entry name" value="Cadherin_CS"/>
</dbReference>
<keyword evidence="10" id="KW-1015">Disulfide bond</keyword>
<dbReference type="SMART" id="SM00112">
    <property type="entry name" value="CA"/>
    <property type="match status" value="9"/>
</dbReference>
<dbReference type="PROSITE" id="PS00232">
    <property type="entry name" value="CADHERIN_1"/>
    <property type="match status" value="4"/>
</dbReference>
<sequence length="1111" mass="123857">MGLIRRISSLAVHLFVCLFLVAGELSLDFTRPAYNATVAENSVGKAYVTPTEKMGIFISDPSLLVRYKIVSGEEEKKLFKAESRTVGDFCFLTIRTRTEEQAVLNREYQEYYEIGVRAMVTSLYRTSVKIKAHTTVHVRILDTNDLNPFFDSGDYRATIPEDFPLHKNVLRVTATDPDIGVNGDIYYSLKEPTLQFAIHPTRGFLTLTRPLDFQKENFHKFTVVAEDRGPKFRVAGSVAFLSTTRVQITVTPVNLHAPEIQVRQLPAILEHSDPDIYAIVRVIDNDKGIHGEIDGLGIVKGDSEGYFRVFPGKKTNEFEIGVADSTRDLPSGSYALVLQATDRGTPPKSTSKTVHIKVSEGTQPLPKFTQSDYDVEIDEVSPIGYPLVRLIATVDKGKNPLLYTIEIGNDEGMFTVDQRTGVLKTAKALDRERRAYYSLTVGAVDSGRRGTPQLRKGTAIVNIRVLDNNDNDPKFNASSMTVMFDENREQNSVVCTVHATDADAGDNGYVTYSLANLHPVPFNIDHFTGEITTTEVLDYESMRREYALRVRASDWGSPYRRQAEMTVHVQLQDINDHRPLFERVDCNGQVLDTVPLDTPVVTLSALDFDAGSTVKYVMIPADDDPCFGLNAEKGILKVTCDLTKQTKTDWVLNVSATDGKHFADVTTVSLKSISQNKWRNKDNVVIDCKKLDVTDRYMALLSLGNAQNKPIEVKEVSERSKRFGENRHTPEFLSSIPPAVWINESASIGSDIVGMRARDRDHGYNGLLVYVINFNSEGDDCFKVDLFTGKLLVDAELDRERSSTYILNVTAFDLGNPQRSTTIQIAIHLRDINDNIPTFEKSSYYFVIPENIDNGTSVIRLRATDIDEGENARISFSLEGPAWNKFNVDKNTGLLTVVGALDREITENYALRIWAKDASLDNQLMSSTVVYVRLEDVNDNAPQFGLTQFWVKVREDLPLGSVVMVMSARDPDQGDGGRVAYEMLEGNTFSVDPMTGVVRLSRNLDFELKQLYNVTIVARDQGDPPLSSVAYLLVEVEDVNENLNAPKFQDIVATGSVRENKPEGTTVMQVSAVDTDPPGIDSTITYSIRDGDGIGIFSIDDQGRAFFKSYL</sequence>
<reference evidence="15 16" key="1">
    <citation type="journal article" date="2022" name="Nat. Ecol. Evol.">
        <title>A masculinizing supergene underlies an exaggerated male reproductive morph in a spider.</title>
        <authorList>
            <person name="Hendrickx F."/>
            <person name="De Corte Z."/>
            <person name="Sonet G."/>
            <person name="Van Belleghem S.M."/>
            <person name="Kostlbacher S."/>
            <person name="Vangestel C."/>
        </authorList>
    </citation>
    <scope>NUCLEOTIDE SEQUENCE [LARGE SCALE GENOMIC DNA]</scope>
    <source>
        <strain evidence="15">W744_W776</strain>
    </source>
</reference>
<protein>
    <recommendedName>
        <fullName evidence="14">Cadherin domain-containing protein</fullName>
    </recommendedName>
</protein>
<evidence type="ECO:0000313" key="15">
    <source>
        <dbReference type="EMBL" id="KAG8191622.1"/>
    </source>
</evidence>
<feature type="domain" description="Cadherin" evidence="14">
    <location>
        <begin position="734"/>
        <end position="839"/>
    </location>
</feature>
<dbReference type="AlphaFoldDB" id="A0AAV6V4B6"/>
<keyword evidence="11" id="KW-0325">Glycoprotein</keyword>
<keyword evidence="3" id="KW-0812">Transmembrane</keyword>
<dbReference type="PROSITE" id="PS50268">
    <property type="entry name" value="CADHERIN_2"/>
    <property type="match status" value="10"/>
</dbReference>
<comment type="subcellular location">
    <subcellularLocation>
        <location evidence="1">Membrane</location>
        <topology evidence="1">Single-pass membrane protein</topology>
    </subcellularLocation>
</comment>
<keyword evidence="4 13" id="KW-0732">Signal</keyword>
<keyword evidence="8" id="KW-1133">Transmembrane helix</keyword>
<dbReference type="InterPro" id="IPR015919">
    <property type="entry name" value="Cadherin-like_sf"/>
</dbReference>
<evidence type="ECO:0000313" key="16">
    <source>
        <dbReference type="Proteomes" id="UP000827092"/>
    </source>
</evidence>
<feature type="domain" description="Cadherin" evidence="14">
    <location>
        <begin position="1049"/>
        <end position="1103"/>
    </location>
</feature>
<feature type="domain" description="Cadherin" evidence="14">
    <location>
        <begin position="30"/>
        <end position="150"/>
    </location>
</feature>
<evidence type="ECO:0000256" key="7">
    <source>
        <dbReference type="ARBA" id="ARBA00022889"/>
    </source>
</evidence>